<evidence type="ECO:0000313" key="1">
    <source>
        <dbReference type="EMBL" id="TGM61452.1"/>
    </source>
</evidence>
<organism evidence="1 2">
    <name type="scientific">Leptospira vanthielii</name>
    <dbReference type="NCBI Taxonomy" id="293085"/>
    <lineage>
        <taxon>Bacteria</taxon>
        <taxon>Pseudomonadati</taxon>
        <taxon>Spirochaetota</taxon>
        <taxon>Spirochaetia</taxon>
        <taxon>Leptospirales</taxon>
        <taxon>Leptospiraceae</taxon>
        <taxon>Leptospira</taxon>
    </lineage>
</organism>
<proteinExistence type="predicted"/>
<protein>
    <recommendedName>
        <fullName evidence="3">Lipoprotein</fullName>
    </recommendedName>
</protein>
<gene>
    <name evidence="1" type="ORF">EHQ95_01430</name>
</gene>
<evidence type="ECO:0008006" key="3">
    <source>
        <dbReference type="Google" id="ProtNLM"/>
    </source>
</evidence>
<dbReference type="EMBL" id="RQHF01000007">
    <property type="protein sequence ID" value="TGM61452.1"/>
    <property type="molecule type" value="Genomic_DNA"/>
</dbReference>
<evidence type="ECO:0000313" key="2">
    <source>
        <dbReference type="Proteomes" id="UP000298112"/>
    </source>
</evidence>
<dbReference type="Proteomes" id="UP000298112">
    <property type="component" value="Unassembled WGS sequence"/>
</dbReference>
<accession>A0ABY2NTX8</accession>
<keyword evidence="2" id="KW-1185">Reference proteome</keyword>
<sequence length="227" mass="25635">MRTLAILTLAITLFNCRIKPDILPNSSNQSSAIAFELIIPKTLMGHFYPERVLLVKLDKSKKNISELQIIETNFFSQRRYYVLNIEPGDYAFVGAHVHEKDVQTQKEANIYYILDRQNLEKSKFTVKPNQILILGKYVVDFNKTALELDPDMDNVGESIIGSFKTSLTAKIGAAIISTVLTGGADQTDTSGYAGFKEINQSTEMIEEIKKQTKLDLEETRWSPIPIQ</sequence>
<reference evidence="2" key="1">
    <citation type="journal article" date="2019" name="PLoS Negl. Trop. Dis.">
        <title>Revisiting the worldwide diversity of Leptospira species in the environment.</title>
        <authorList>
            <person name="Vincent A.T."/>
            <person name="Schiettekatte O."/>
            <person name="Bourhy P."/>
            <person name="Veyrier F.J."/>
            <person name="Picardeau M."/>
        </authorList>
    </citation>
    <scope>NUCLEOTIDE SEQUENCE [LARGE SCALE GENOMIC DNA]</scope>
    <source>
        <strain evidence="2">201601955</strain>
    </source>
</reference>
<name>A0ABY2NTX8_9LEPT</name>
<comment type="caution">
    <text evidence="1">The sequence shown here is derived from an EMBL/GenBank/DDBJ whole genome shotgun (WGS) entry which is preliminary data.</text>
</comment>
<dbReference type="RefSeq" id="WP_135656568.1">
    <property type="nucleotide sequence ID" value="NZ_RQHF01000007.1"/>
</dbReference>